<keyword evidence="2" id="KW-1133">Transmembrane helix</keyword>
<dbReference type="HOGENOM" id="CLU_577392_0_0_1"/>
<dbReference type="GeneTree" id="ENSGT01030000235326"/>
<keyword evidence="2" id="KW-0472">Membrane</keyword>
<reference evidence="4" key="1">
    <citation type="submission" date="2009-12" db="EMBL/GenBank/DDBJ databases">
        <title>The Genome Sequence of Anolis carolinensis (Green Anole Lizard).</title>
        <authorList>
            <consortium name="The Genome Sequencing Platform"/>
            <person name="Di Palma F."/>
            <person name="Alfoldi J."/>
            <person name="Heiman D."/>
            <person name="Young S."/>
            <person name="Grabherr M."/>
            <person name="Johnson J."/>
            <person name="Lander E.S."/>
            <person name="Lindblad-Toh K."/>
        </authorList>
    </citation>
    <scope>NUCLEOTIDE SEQUENCE [LARGE SCALE GENOMIC DNA]</scope>
    <source>
        <strain evidence="4">JBL SC #1</strain>
    </source>
</reference>
<dbReference type="GeneID" id="103281580"/>
<reference evidence="4" key="3">
    <citation type="submission" date="2025-09" db="UniProtKB">
        <authorList>
            <consortium name="Ensembl"/>
        </authorList>
    </citation>
    <scope>IDENTIFICATION</scope>
</reference>
<dbReference type="InterPro" id="IPR026195">
    <property type="entry name" value="PSGL-1"/>
</dbReference>
<dbReference type="OrthoDB" id="8927116at2759"/>
<keyword evidence="2" id="KW-0812">Transmembrane</keyword>
<organism evidence="4 5">
    <name type="scientific">Anolis carolinensis</name>
    <name type="common">Green anole</name>
    <name type="synonym">American chameleon</name>
    <dbReference type="NCBI Taxonomy" id="28377"/>
    <lineage>
        <taxon>Eukaryota</taxon>
        <taxon>Metazoa</taxon>
        <taxon>Chordata</taxon>
        <taxon>Craniata</taxon>
        <taxon>Vertebrata</taxon>
        <taxon>Euteleostomi</taxon>
        <taxon>Lepidosauria</taxon>
        <taxon>Squamata</taxon>
        <taxon>Bifurcata</taxon>
        <taxon>Unidentata</taxon>
        <taxon>Episquamata</taxon>
        <taxon>Toxicofera</taxon>
        <taxon>Iguania</taxon>
        <taxon>Dactyloidae</taxon>
        <taxon>Anolis</taxon>
    </lineage>
</organism>
<dbReference type="PANTHER" id="PTHR17384:SF7">
    <property type="entry name" value="P-SELECTIN GLYCOPROTEIN LIGAND 1"/>
    <property type="match status" value="1"/>
</dbReference>
<protein>
    <submittedName>
        <fullName evidence="4">Uncharacterized protein</fullName>
    </submittedName>
</protein>
<gene>
    <name evidence="4" type="primary">selplg</name>
</gene>
<dbReference type="GO" id="GO:0005886">
    <property type="term" value="C:plasma membrane"/>
    <property type="evidence" value="ECO:0000318"/>
    <property type="project" value="GO_Central"/>
</dbReference>
<dbReference type="Ensembl" id="ENSACAT00000029598.1">
    <property type="protein sequence ID" value="ENSACAP00000022181.1"/>
    <property type="gene ID" value="ENSACAG00000029531.1"/>
</dbReference>
<dbReference type="PANTHER" id="PTHR17384">
    <property type="entry name" value="P-SELECTIN GLYCOPROTEIN LIGAND-1"/>
    <property type="match status" value="1"/>
</dbReference>
<evidence type="ECO:0000313" key="4">
    <source>
        <dbReference type="Ensembl" id="ENSACAP00000022181.1"/>
    </source>
</evidence>
<feature type="transmembrane region" description="Helical" evidence="2">
    <location>
        <begin position="383"/>
        <end position="408"/>
    </location>
</feature>
<dbReference type="AlphaFoldDB" id="R4GA92"/>
<dbReference type="Bgee" id="ENSACAG00000029531">
    <property type="expression patterns" value="Expressed in adrenal gland and 5 other cell types or tissues"/>
</dbReference>
<feature type="signal peptide" evidence="3">
    <location>
        <begin position="1"/>
        <end position="16"/>
    </location>
</feature>
<evidence type="ECO:0000256" key="1">
    <source>
        <dbReference type="SAM" id="MobiDB-lite"/>
    </source>
</evidence>
<evidence type="ECO:0000256" key="2">
    <source>
        <dbReference type="SAM" id="Phobius"/>
    </source>
</evidence>
<keyword evidence="3" id="KW-0732">Signal</keyword>
<feature type="region of interest" description="Disordered" evidence="1">
    <location>
        <begin position="453"/>
        <end position="473"/>
    </location>
</feature>
<feature type="region of interest" description="Disordered" evidence="1">
    <location>
        <begin position="298"/>
        <end position="325"/>
    </location>
</feature>
<sequence length="473" mass="51325">MAPLWLLLLIIAAAVGRLPIQDGFSVNISEALQRQWEWTASDGGIPQDDSFLLRRRRESRLRNASKALDGPPKNGFKMSTLKKPTQELTTVTQSPRSSVVKKAKLPKDGTYRVSKTSSERPPTTKGALTTTEHWSWLHDDLSSAPAETLGTESFTKPSTLRPVLKAKGRLTTTIDGLSTKPAGITGIQNPARPRSKNGPSPYHTTTMPLKMLMDDDDTSAVTTRPSLDLVRTRFGDKKKQIITTSAVTTRPSLGPIRTGFGDKKKQGITTSAVTTRPSLGPIRTGFGDKKKQGITTSTVTTRPSLGPIRTGFGDKRKQSVTTSAVTTRPSLGPIRTGFGAKGKQGITISAVTTRPSLGPIRTRFGATTSPVPASNASIVRKCLLAISLLALVASIFIVTAAVLACLLWRQKQAYRLNRHNQTEMVCISSLLAAEEAEEGRAKRPRVERVRMLRENGTEAESDNLTLNSFLPDH</sequence>
<accession>R4GA92</accession>
<proteinExistence type="predicted"/>
<reference evidence="4" key="2">
    <citation type="submission" date="2025-08" db="UniProtKB">
        <authorList>
            <consortium name="Ensembl"/>
        </authorList>
    </citation>
    <scope>IDENTIFICATION</scope>
</reference>
<dbReference type="Proteomes" id="UP000001646">
    <property type="component" value="Unplaced"/>
</dbReference>
<dbReference type="CTD" id="6404"/>
<dbReference type="InParanoid" id="R4GA92"/>
<dbReference type="GO" id="GO:0050901">
    <property type="term" value="P:leukocyte tethering or rolling"/>
    <property type="evidence" value="ECO:0000318"/>
    <property type="project" value="GO_Central"/>
</dbReference>
<dbReference type="KEGG" id="acs:103281580"/>
<evidence type="ECO:0000313" key="5">
    <source>
        <dbReference type="Proteomes" id="UP000001646"/>
    </source>
</evidence>
<feature type="region of interest" description="Disordered" evidence="1">
    <location>
        <begin position="175"/>
        <end position="207"/>
    </location>
</feature>
<evidence type="ECO:0000256" key="3">
    <source>
        <dbReference type="SAM" id="SignalP"/>
    </source>
</evidence>
<feature type="chain" id="PRO_5004366060" evidence="3">
    <location>
        <begin position="17"/>
        <end position="473"/>
    </location>
</feature>
<dbReference type="RefSeq" id="XP_008121665.1">
    <property type="nucleotide sequence ID" value="XM_008123458.3"/>
</dbReference>
<keyword evidence="5" id="KW-1185">Reference proteome</keyword>
<dbReference type="eggNOG" id="ENOG502S8ZU">
    <property type="taxonomic scope" value="Eukaryota"/>
</dbReference>
<name>R4GA92_ANOCA</name>
<feature type="compositionally biased region" description="Polar residues" evidence="1">
    <location>
        <begin position="462"/>
        <end position="473"/>
    </location>
</feature>